<keyword evidence="1" id="KW-0472">Membrane</keyword>
<evidence type="ECO:0000313" key="3">
    <source>
        <dbReference type="Proteomes" id="UP000503399"/>
    </source>
</evidence>
<proteinExistence type="predicted"/>
<protein>
    <submittedName>
        <fullName evidence="2">Uncharacterized protein</fullName>
    </submittedName>
</protein>
<dbReference type="EMBL" id="LR778114">
    <property type="protein sequence ID" value="CAB1129383.1"/>
    <property type="molecule type" value="Genomic_DNA"/>
</dbReference>
<evidence type="ECO:0000256" key="1">
    <source>
        <dbReference type="SAM" id="Phobius"/>
    </source>
</evidence>
<dbReference type="KEGG" id="hfv:R50_1886"/>
<keyword evidence="1" id="KW-0812">Transmembrane</keyword>
<sequence>MALWAWGVWHPKPPLYYQEPAHLYLLPGGAGAARTLAMLVILRSVTQLAAGLSGGLLMGLYLFLLEPAVVRWLVTALLVWVVLDRIRDLSDLLRGGVCRSRRPGRG</sequence>
<name>A0A6F8ZI36_9FIRM</name>
<organism evidence="2 3">
    <name type="scientific">Candidatus Hydrogenisulfobacillus filiaventi</name>
    <dbReference type="NCBI Taxonomy" id="2707344"/>
    <lineage>
        <taxon>Bacteria</taxon>
        <taxon>Bacillati</taxon>
        <taxon>Bacillota</taxon>
        <taxon>Clostridia</taxon>
        <taxon>Eubacteriales</taxon>
        <taxon>Clostridiales Family XVII. Incertae Sedis</taxon>
        <taxon>Candidatus Hydrogenisulfobacillus</taxon>
    </lineage>
</organism>
<accession>A0A6F8ZI36</accession>
<dbReference type="Proteomes" id="UP000503399">
    <property type="component" value="Chromosome"/>
</dbReference>
<feature type="transmembrane region" description="Helical" evidence="1">
    <location>
        <begin position="48"/>
        <end position="64"/>
    </location>
</feature>
<keyword evidence="3" id="KW-1185">Reference proteome</keyword>
<feature type="transmembrane region" description="Helical" evidence="1">
    <location>
        <begin position="21"/>
        <end position="41"/>
    </location>
</feature>
<dbReference type="AlphaFoldDB" id="A0A6F8ZI36"/>
<gene>
    <name evidence="2" type="ORF">R50_1886</name>
</gene>
<keyword evidence="1" id="KW-1133">Transmembrane helix</keyword>
<reference evidence="2 3" key="1">
    <citation type="submission" date="2020-02" db="EMBL/GenBank/DDBJ databases">
        <authorList>
            <person name="Hogendoorn C."/>
        </authorList>
    </citation>
    <scope>NUCLEOTIDE SEQUENCE [LARGE SCALE GENOMIC DNA]</scope>
    <source>
        <strain evidence="2">R501</strain>
    </source>
</reference>
<evidence type="ECO:0000313" key="2">
    <source>
        <dbReference type="EMBL" id="CAB1129383.1"/>
    </source>
</evidence>